<organism evidence="2 3">
    <name type="scientific">Primorskyibacter sedentarius</name>
    <dbReference type="NCBI Taxonomy" id="745311"/>
    <lineage>
        <taxon>Bacteria</taxon>
        <taxon>Pseudomonadati</taxon>
        <taxon>Pseudomonadota</taxon>
        <taxon>Alphaproteobacteria</taxon>
        <taxon>Rhodobacterales</taxon>
        <taxon>Roseobacteraceae</taxon>
        <taxon>Primorskyibacter</taxon>
    </lineage>
</organism>
<evidence type="ECO:0000313" key="2">
    <source>
        <dbReference type="EMBL" id="TCS52470.1"/>
    </source>
</evidence>
<dbReference type="RefSeq" id="WP_132248834.1">
    <property type="nucleotide sequence ID" value="NZ_SLZU01000038.1"/>
</dbReference>
<dbReference type="AlphaFoldDB" id="A0A4R3IPY0"/>
<keyword evidence="1" id="KW-0732">Signal</keyword>
<reference evidence="2 3" key="1">
    <citation type="submission" date="2019-03" db="EMBL/GenBank/DDBJ databases">
        <title>Genomic Encyclopedia of Type Strains, Phase IV (KMG-IV): sequencing the most valuable type-strain genomes for metagenomic binning, comparative biology and taxonomic classification.</title>
        <authorList>
            <person name="Goeker M."/>
        </authorList>
    </citation>
    <scope>NUCLEOTIDE SEQUENCE [LARGE SCALE GENOMIC DNA]</scope>
    <source>
        <strain evidence="2 3">DSM 104836</strain>
    </source>
</reference>
<name>A0A4R3IPY0_9RHOB</name>
<dbReference type="Proteomes" id="UP000295696">
    <property type="component" value="Unassembled WGS sequence"/>
</dbReference>
<comment type="caution">
    <text evidence="2">The sequence shown here is derived from an EMBL/GenBank/DDBJ whole genome shotgun (WGS) entry which is preliminary data.</text>
</comment>
<feature type="signal peptide" evidence="1">
    <location>
        <begin position="1"/>
        <end position="28"/>
    </location>
</feature>
<sequence length="89" mass="9791">MGSIYSTRLLIALLSAAWATSTPIVASAKTLICSKFKYFYAQNLENFRKTGDVSDWVEGNDIPDDVDEIVIALPKSEALEKFGCVDQAE</sequence>
<dbReference type="EMBL" id="SLZU01000038">
    <property type="protein sequence ID" value="TCS52470.1"/>
    <property type="molecule type" value="Genomic_DNA"/>
</dbReference>
<keyword evidence="3" id="KW-1185">Reference proteome</keyword>
<proteinExistence type="predicted"/>
<evidence type="ECO:0000256" key="1">
    <source>
        <dbReference type="SAM" id="SignalP"/>
    </source>
</evidence>
<feature type="chain" id="PRO_5020593382" evidence="1">
    <location>
        <begin position="29"/>
        <end position="89"/>
    </location>
</feature>
<evidence type="ECO:0000313" key="3">
    <source>
        <dbReference type="Proteomes" id="UP000295696"/>
    </source>
</evidence>
<protein>
    <submittedName>
        <fullName evidence="2">Uncharacterized protein</fullName>
    </submittedName>
</protein>
<accession>A0A4R3IPY0</accession>
<gene>
    <name evidence="2" type="ORF">EDD52_1381</name>
</gene>